<dbReference type="SMART" id="SM00404">
    <property type="entry name" value="PTPc_motif"/>
    <property type="match status" value="1"/>
</dbReference>
<dbReference type="InterPro" id="IPR029021">
    <property type="entry name" value="Prot-tyrosine_phosphatase-like"/>
</dbReference>
<keyword evidence="2" id="KW-0968">Cytoplasmic vesicle</keyword>
<dbReference type="Proteomes" id="UP000326759">
    <property type="component" value="Unassembled WGS sequence"/>
</dbReference>
<keyword evidence="6" id="KW-1185">Reference proteome</keyword>
<feature type="domain" description="Tyrosine specific protein phosphatases" evidence="4">
    <location>
        <begin position="172"/>
        <end position="220"/>
    </location>
</feature>
<feature type="domain" description="Tyrosine-protein phosphatase" evidence="3">
    <location>
        <begin position="1"/>
        <end position="229"/>
    </location>
</feature>
<sequence length="239" mass="27420">MSNMDISTGHMVLSYMEDHLRNKDRLEQEWVALCAYEAEPCASNIALKTDHDPRNPAYIATQGPLASTAADFWQLVWEQGSVVIVMLTRLTENGQALCHRYWPEEGSELYHIYEVHLVSEHIWCDDYLVRSFYLKNVRTGETRTVTQFHFLSWPESGIPASTKALLEFRRDGVGRTGTYCLIDMVLNRMSKGAKEIDIAATLEHIRDQRPNMVRTKSQFEFVLMSVAEEVHAILKALPQ</sequence>
<keyword evidence="5" id="KW-0675">Receptor</keyword>
<dbReference type="PRINTS" id="PR00700">
    <property type="entry name" value="PRTYPHPHTASE"/>
</dbReference>
<dbReference type="PANTHER" id="PTHR46106:SF4">
    <property type="entry name" value="IA-2 PROTEIN TYROSINE PHOSPHATASE, ISOFORM C"/>
    <property type="match status" value="1"/>
</dbReference>
<dbReference type="InterPro" id="IPR003595">
    <property type="entry name" value="Tyr_Pase_cat"/>
</dbReference>
<evidence type="ECO:0000313" key="6">
    <source>
        <dbReference type="Proteomes" id="UP000326759"/>
    </source>
</evidence>
<dbReference type="Gene3D" id="3.90.190.10">
    <property type="entry name" value="Protein tyrosine phosphatase superfamily"/>
    <property type="match status" value="1"/>
</dbReference>
<dbReference type="SUPFAM" id="SSF52799">
    <property type="entry name" value="(Phosphotyrosine protein) phosphatases II"/>
    <property type="match status" value="1"/>
</dbReference>
<dbReference type="PROSITE" id="PS50056">
    <property type="entry name" value="TYR_PHOSPHATASE_2"/>
    <property type="match status" value="1"/>
</dbReference>
<protein>
    <submittedName>
        <fullName evidence="5">Receptor-type tyrosine-protein phosphatase N2</fullName>
    </submittedName>
</protein>
<proteinExistence type="predicted"/>
<dbReference type="EMBL" id="SEYY01002383">
    <property type="protein sequence ID" value="KAB7504777.1"/>
    <property type="molecule type" value="Genomic_DNA"/>
</dbReference>
<organism evidence="5 6">
    <name type="scientific">Armadillidium nasatum</name>
    <dbReference type="NCBI Taxonomy" id="96803"/>
    <lineage>
        <taxon>Eukaryota</taxon>
        <taxon>Metazoa</taxon>
        <taxon>Ecdysozoa</taxon>
        <taxon>Arthropoda</taxon>
        <taxon>Crustacea</taxon>
        <taxon>Multicrustacea</taxon>
        <taxon>Malacostraca</taxon>
        <taxon>Eumalacostraca</taxon>
        <taxon>Peracarida</taxon>
        <taxon>Isopoda</taxon>
        <taxon>Oniscidea</taxon>
        <taxon>Crinocheta</taxon>
        <taxon>Armadillidiidae</taxon>
        <taxon>Armadillidium</taxon>
    </lineage>
</organism>
<dbReference type="Pfam" id="PF00102">
    <property type="entry name" value="Y_phosphatase"/>
    <property type="match status" value="2"/>
</dbReference>
<name>A0A5N5TEW7_9CRUS</name>
<dbReference type="OrthoDB" id="9880441at2759"/>
<dbReference type="GO" id="GO:0030141">
    <property type="term" value="C:secretory granule"/>
    <property type="evidence" value="ECO:0007669"/>
    <property type="project" value="InterPro"/>
</dbReference>
<reference evidence="5 6" key="1">
    <citation type="journal article" date="2019" name="PLoS Biol.">
        <title>Sex chromosomes control vertical transmission of feminizing Wolbachia symbionts in an isopod.</title>
        <authorList>
            <person name="Becking T."/>
            <person name="Chebbi M.A."/>
            <person name="Giraud I."/>
            <person name="Moumen B."/>
            <person name="Laverre T."/>
            <person name="Caubet Y."/>
            <person name="Peccoud J."/>
            <person name="Gilbert C."/>
            <person name="Cordaux R."/>
        </authorList>
    </citation>
    <scope>NUCLEOTIDE SEQUENCE [LARGE SCALE GENOMIC DNA]</scope>
    <source>
        <strain evidence="5">ANa2</strain>
        <tissue evidence="5">Whole body excluding digestive tract and cuticle</tissue>
    </source>
</reference>
<dbReference type="GO" id="GO:0004725">
    <property type="term" value="F:protein tyrosine phosphatase activity"/>
    <property type="evidence" value="ECO:0007669"/>
    <property type="project" value="InterPro"/>
</dbReference>
<gene>
    <name evidence="5" type="primary">PTPRN2</name>
    <name evidence="5" type="ORF">Anas_12155</name>
</gene>
<evidence type="ECO:0000313" key="5">
    <source>
        <dbReference type="EMBL" id="KAB7504777.1"/>
    </source>
</evidence>
<dbReference type="AlphaFoldDB" id="A0A5N5TEW7"/>
<comment type="subcellular location">
    <subcellularLocation>
        <location evidence="1">Cytoplasmic vesicle membrane</location>
        <topology evidence="1">Single-pass type I membrane protein</topology>
    </subcellularLocation>
</comment>
<dbReference type="GO" id="GO:0051046">
    <property type="term" value="P:regulation of secretion"/>
    <property type="evidence" value="ECO:0007669"/>
    <property type="project" value="TreeGrafter"/>
</dbReference>
<evidence type="ECO:0000259" key="4">
    <source>
        <dbReference type="PROSITE" id="PS50056"/>
    </source>
</evidence>
<evidence type="ECO:0000256" key="2">
    <source>
        <dbReference type="ARBA" id="ARBA00023329"/>
    </source>
</evidence>
<comment type="caution">
    <text evidence="5">The sequence shown here is derived from an EMBL/GenBank/DDBJ whole genome shotgun (WGS) entry which is preliminary data.</text>
</comment>
<accession>A0A5N5TEW7</accession>
<dbReference type="PROSITE" id="PS50055">
    <property type="entry name" value="TYR_PHOSPHATASE_PTP"/>
    <property type="match status" value="1"/>
</dbReference>
<dbReference type="GO" id="GO:0048666">
    <property type="term" value="P:neuron development"/>
    <property type="evidence" value="ECO:0007669"/>
    <property type="project" value="UniProtKB-ARBA"/>
</dbReference>
<dbReference type="InterPro" id="IPR000242">
    <property type="entry name" value="PTP_cat"/>
</dbReference>
<evidence type="ECO:0000259" key="3">
    <source>
        <dbReference type="PROSITE" id="PS50055"/>
    </source>
</evidence>
<dbReference type="GO" id="GO:0030659">
    <property type="term" value="C:cytoplasmic vesicle membrane"/>
    <property type="evidence" value="ECO:0007669"/>
    <property type="project" value="UniProtKB-SubCell"/>
</dbReference>
<dbReference type="PANTHER" id="PTHR46106">
    <property type="entry name" value="IA-2 PROTEIN TYROSINE PHOSPHATASE, ISOFORM C"/>
    <property type="match status" value="1"/>
</dbReference>
<dbReference type="InterPro" id="IPR033522">
    <property type="entry name" value="IA-2/IA-2_beta"/>
</dbReference>
<dbReference type="InterPro" id="IPR000387">
    <property type="entry name" value="Tyr_Pase_dom"/>
</dbReference>
<evidence type="ECO:0000256" key="1">
    <source>
        <dbReference type="ARBA" id="ARBA00004358"/>
    </source>
</evidence>
<dbReference type="GO" id="GO:0045202">
    <property type="term" value="C:synapse"/>
    <property type="evidence" value="ECO:0007669"/>
    <property type="project" value="TreeGrafter"/>
</dbReference>
<dbReference type="SMART" id="SM00194">
    <property type="entry name" value="PTPc"/>
    <property type="match status" value="1"/>
</dbReference>